<organism evidence="5 6">
    <name type="scientific">Bacteroides salyersiae</name>
    <dbReference type="NCBI Taxonomy" id="291644"/>
    <lineage>
        <taxon>Bacteria</taxon>
        <taxon>Pseudomonadati</taxon>
        <taxon>Bacteroidota</taxon>
        <taxon>Bacteroidia</taxon>
        <taxon>Bacteroidales</taxon>
        <taxon>Bacteroidaceae</taxon>
        <taxon>Bacteroides</taxon>
    </lineage>
</organism>
<accession>A0A7J4XGS5</accession>
<name>A0A7J4XGS5_9BACE</name>
<evidence type="ECO:0000313" key="6">
    <source>
        <dbReference type="Proteomes" id="UP000422221"/>
    </source>
</evidence>
<dbReference type="EMBL" id="VWMK01000015">
    <property type="protein sequence ID" value="KAA3762453.1"/>
    <property type="molecule type" value="Genomic_DNA"/>
</dbReference>
<dbReference type="RefSeq" id="WP_130059483.1">
    <property type="nucleotide sequence ID" value="NZ_JADNPJ010000012.1"/>
</dbReference>
<feature type="region of interest" description="Disordered" evidence="3">
    <location>
        <begin position="395"/>
        <end position="447"/>
    </location>
</feature>
<sequence>MLLLCLPASVAAQLLPAFPGAEGHGRYTTGGRGGNVYHVTTLEDSEAKGTLRHAVKQKGARIIVFDVAGTIYLKSDLKISNDYITIAGQTAPGQGICIADYPVIISANDVILRYLRFRVGTESIANGGEPDGLGGMDRKNIIVDHCSISWSVDECLSVYGSENTTVQWCIVSESLRSSGHSKGVHGYGGNWGGAHASYHHNLMAHHESRVPRLGPRPGTQEREYMDLRNNVFYNWAGNGCYGGEGMKVNIVNNYYKPGPATPNSAVRYRIAKIGVRTTAYCTNSDGTPNAWKPMEHVWGQFYVDGNVIEGNANVTADNWTKGIYEQINNKECDNTFNDQVKAEMKLSAPLETEFVTTHTAEQAFKQVLLYAGCSKERDIIDERIVKETETGTATYKGSVSSDASKKPGLIDRPTDVMPAGASSPWPELSDGGVTADQLKDTDGDGMPDVWETANGLNPNDSSDGKTSTLSKEGYTNLEVYLNSLVADITEKQNQEGDDGGDTPGLINVTPSTLKIVFDAAADGSVLLLANGEYTEAIGIPGGRAITLKAAEGAAPVLKFNNEISGKSEKDGSLVFDGLTIEPANVNYFISLSEGAYLRSLQFKNCRIETSKRGLMTISGKGVNGELIIDNCIVHPDQATGYSYIYNNGGATQKVVITHSTFYNYPQEHLFWTRNYGEALDFTFTFENNTVSRWSKGGKSSTNTFSLCKIEETAFNGTYTFRNNLINGAYPGADFTPSVLNTTSKGVLLAEKNLIAGFESYLCDNIGSKTVNDLTLGEGVLSGLTTIDFPDVDNGDFSIDSNSPLAGASTTGGVIGDPRWLKGSGTGIGNKPADEITAYVSAHTVYVEGISGNSYIEVYTYAGTMIRKHETSGTETSFDLPSGNYIVRIATTNTISIRKILVP</sequence>
<keyword evidence="2" id="KW-0325">Glycoprotein</keyword>
<dbReference type="AlphaFoldDB" id="A0A7J4XGS5"/>
<gene>
    <name evidence="5" type="ORF">F3F73_14770</name>
</gene>
<dbReference type="SUPFAM" id="SSF51126">
    <property type="entry name" value="Pectin lyase-like"/>
    <property type="match status" value="2"/>
</dbReference>
<dbReference type="PANTHER" id="PTHR42970:SF1">
    <property type="entry name" value="PECTATE LYASE C-RELATED"/>
    <property type="match status" value="1"/>
</dbReference>
<dbReference type="Proteomes" id="UP000422221">
    <property type="component" value="Unassembled WGS sequence"/>
</dbReference>
<feature type="compositionally biased region" description="Basic and acidic residues" evidence="3">
    <location>
        <begin position="403"/>
        <end position="414"/>
    </location>
</feature>
<evidence type="ECO:0000256" key="3">
    <source>
        <dbReference type="SAM" id="MobiDB-lite"/>
    </source>
</evidence>
<dbReference type="InterPro" id="IPR052063">
    <property type="entry name" value="Polysaccharide_Lyase_1"/>
</dbReference>
<dbReference type="Pfam" id="PF16318">
    <property type="entry name" value="DUF4957"/>
    <property type="match status" value="1"/>
</dbReference>
<evidence type="ECO:0000256" key="1">
    <source>
        <dbReference type="ARBA" id="ARBA00022723"/>
    </source>
</evidence>
<dbReference type="Gene3D" id="2.160.20.10">
    <property type="entry name" value="Single-stranded right-handed beta-helix, Pectin lyase-like"/>
    <property type="match status" value="1"/>
</dbReference>
<feature type="domain" description="DUF4957" evidence="4">
    <location>
        <begin position="532"/>
        <end position="663"/>
    </location>
</feature>
<evidence type="ECO:0000313" key="5">
    <source>
        <dbReference type="EMBL" id="KAA3762453.1"/>
    </source>
</evidence>
<dbReference type="NCBIfam" id="TIGR04183">
    <property type="entry name" value="Por_Secre_tail"/>
    <property type="match status" value="1"/>
</dbReference>
<reference evidence="5 6" key="1">
    <citation type="journal article" date="2019" name="Nat. Med.">
        <title>A library of human gut bacterial isolates paired with longitudinal multiomics data enables mechanistic microbiome research.</title>
        <authorList>
            <person name="Poyet M."/>
            <person name="Groussin M."/>
            <person name="Gibbons S.M."/>
            <person name="Avila-Pacheco J."/>
            <person name="Jiang X."/>
            <person name="Kearney S.M."/>
            <person name="Perrotta A.R."/>
            <person name="Berdy B."/>
            <person name="Zhao S."/>
            <person name="Lieberman T.D."/>
            <person name="Swanson P.K."/>
            <person name="Smith M."/>
            <person name="Roesemann S."/>
            <person name="Alexander J.E."/>
            <person name="Rich S.A."/>
            <person name="Livny J."/>
            <person name="Vlamakis H."/>
            <person name="Clish C."/>
            <person name="Bullock K."/>
            <person name="Deik A."/>
            <person name="Scott J."/>
            <person name="Pierce K.A."/>
            <person name="Xavier R.J."/>
            <person name="Alm E.J."/>
        </authorList>
    </citation>
    <scope>NUCLEOTIDE SEQUENCE [LARGE SCALE GENOMIC DNA]</scope>
    <source>
        <strain evidence="5 6">BIOML-A10</strain>
    </source>
</reference>
<dbReference type="GO" id="GO:0046872">
    <property type="term" value="F:metal ion binding"/>
    <property type="evidence" value="ECO:0007669"/>
    <property type="project" value="UniProtKB-KW"/>
</dbReference>
<evidence type="ECO:0000256" key="2">
    <source>
        <dbReference type="ARBA" id="ARBA00023180"/>
    </source>
</evidence>
<comment type="caution">
    <text evidence="5">The sequence shown here is derived from an EMBL/GenBank/DDBJ whole genome shotgun (WGS) entry which is preliminary data.</text>
</comment>
<keyword evidence="1" id="KW-0479">Metal-binding</keyword>
<protein>
    <submittedName>
        <fullName evidence="5">DUF5123 domain-containing protein</fullName>
    </submittedName>
</protein>
<dbReference type="InterPro" id="IPR012334">
    <property type="entry name" value="Pectin_lyas_fold"/>
</dbReference>
<dbReference type="PANTHER" id="PTHR42970">
    <property type="entry name" value="PECTATE LYASE C-RELATED"/>
    <property type="match status" value="1"/>
</dbReference>
<proteinExistence type="predicted"/>
<dbReference type="InterPro" id="IPR026444">
    <property type="entry name" value="Secre_tail"/>
</dbReference>
<evidence type="ECO:0000259" key="4">
    <source>
        <dbReference type="Pfam" id="PF16318"/>
    </source>
</evidence>
<dbReference type="InterPro" id="IPR032530">
    <property type="entry name" value="DUF4957"/>
</dbReference>
<dbReference type="InterPro" id="IPR011050">
    <property type="entry name" value="Pectin_lyase_fold/virulence"/>
</dbReference>